<gene>
    <name evidence="6" type="ORF">BJ959_000527</name>
</gene>
<evidence type="ECO:0000259" key="5">
    <source>
        <dbReference type="Pfam" id="PF01850"/>
    </source>
</evidence>
<comment type="caution">
    <text evidence="6">The sequence shown here is derived from an EMBL/GenBank/DDBJ whole genome shotgun (WGS) entry which is preliminary data.</text>
</comment>
<keyword evidence="7" id="KW-1185">Reference proteome</keyword>
<organism evidence="6 7">
    <name type="scientific">Microcella frigidaquae</name>
    <dbReference type="NCBI Taxonomy" id="424758"/>
    <lineage>
        <taxon>Bacteria</taxon>
        <taxon>Bacillati</taxon>
        <taxon>Actinomycetota</taxon>
        <taxon>Actinomycetes</taxon>
        <taxon>Micrococcales</taxon>
        <taxon>Microbacteriaceae</taxon>
        <taxon>Microcella</taxon>
    </lineage>
</organism>
<feature type="domain" description="PIN" evidence="5">
    <location>
        <begin position="7"/>
        <end position="67"/>
    </location>
</feature>
<reference evidence="6 7" key="1">
    <citation type="submission" date="2020-08" db="EMBL/GenBank/DDBJ databases">
        <title>Sequencing the genomes of 1000 actinobacteria strains.</title>
        <authorList>
            <person name="Klenk H.-P."/>
        </authorList>
    </citation>
    <scope>NUCLEOTIDE SEQUENCE [LARGE SCALE GENOMIC DNA]</scope>
    <source>
        <strain evidence="6 7">DSM 23889</strain>
    </source>
</reference>
<dbReference type="InterPro" id="IPR002716">
    <property type="entry name" value="PIN_dom"/>
</dbReference>
<dbReference type="AlphaFoldDB" id="A0A840X456"/>
<keyword evidence="1" id="KW-0540">Nuclease</keyword>
<keyword evidence="3" id="KW-0378">Hydrolase</keyword>
<keyword evidence="2" id="KW-0479">Metal-binding</keyword>
<dbReference type="GO" id="GO:0016787">
    <property type="term" value="F:hydrolase activity"/>
    <property type="evidence" value="ECO:0007669"/>
    <property type="project" value="UniProtKB-KW"/>
</dbReference>
<name>A0A840X456_9MICO</name>
<dbReference type="Proteomes" id="UP000552883">
    <property type="component" value="Unassembled WGS sequence"/>
</dbReference>
<evidence type="ECO:0000256" key="1">
    <source>
        <dbReference type="ARBA" id="ARBA00022722"/>
    </source>
</evidence>
<dbReference type="SUPFAM" id="SSF88723">
    <property type="entry name" value="PIN domain-like"/>
    <property type="match status" value="1"/>
</dbReference>
<evidence type="ECO:0000256" key="4">
    <source>
        <dbReference type="ARBA" id="ARBA00022842"/>
    </source>
</evidence>
<dbReference type="Gene3D" id="3.40.50.1010">
    <property type="entry name" value="5'-nuclease"/>
    <property type="match status" value="1"/>
</dbReference>
<dbReference type="CDD" id="cd09871">
    <property type="entry name" value="PIN_MtVapC28-VapC30-like"/>
    <property type="match status" value="1"/>
</dbReference>
<proteinExistence type="predicted"/>
<dbReference type="GO" id="GO:0046872">
    <property type="term" value="F:metal ion binding"/>
    <property type="evidence" value="ECO:0007669"/>
    <property type="project" value="UniProtKB-KW"/>
</dbReference>
<evidence type="ECO:0000256" key="2">
    <source>
        <dbReference type="ARBA" id="ARBA00022723"/>
    </source>
</evidence>
<keyword evidence="4" id="KW-0460">Magnesium</keyword>
<evidence type="ECO:0000313" key="7">
    <source>
        <dbReference type="Proteomes" id="UP000552883"/>
    </source>
</evidence>
<sequence length="75" mass="8102">MAEVLDRFRVTTTDFTAAHAHAAVAAWARYGRGRHAAKLNYGDCMAYATAKLAGEPLLYVGDNFALTDVESVLPT</sequence>
<evidence type="ECO:0000256" key="3">
    <source>
        <dbReference type="ARBA" id="ARBA00022801"/>
    </source>
</evidence>
<protein>
    <submittedName>
        <fullName evidence="6">Uncharacterized protein with PIN domain</fullName>
    </submittedName>
</protein>
<dbReference type="Pfam" id="PF01850">
    <property type="entry name" value="PIN"/>
    <property type="match status" value="1"/>
</dbReference>
<accession>A0A840X456</accession>
<dbReference type="EMBL" id="JACHBS010000001">
    <property type="protein sequence ID" value="MBB5617031.1"/>
    <property type="molecule type" value="Genomic_DNA"/>
</dbReference>
<evidence type="ECO:0000313" key="6">
    <source>
        <dbReference type="EMBL" id="MBB5617031.1"/>
    </source>
</evidence>
<dbReference type="GO" id="GO:0004518">
    <property type="term" value="F:nuclease activity"/>
    <property type="evidence" value="ECO:0007669"/>
    <property type="project" value="UniProtKB-KW"/>
</dbReference>
<dbReference type="InterPro" id="IPR029060">
    <property type="entry name" value="PIN-like_dom_sf"/>
</dbReference>